<keyword evidence="1" id="KW-0812">Transmembrane</keyword>
<dbReference type="AlphaFoldDB" id="J9GLY6"/>
<feature type="transmembrane region" description="Helical" evidence="1">
    <location>
        <begin position="69"/>
        <end position="86"/>
    </location>
</feature>
<organism evidence="2">
    <name type="scientific">gut metagenome</name>
    <dbReference type="NCBI Taxonomy" id="749906"/>
    <lineage>
        <taxon>unclassified sequences</taxon>
        <taxon>metagenomes</taxon>
        <taxon>organismal metagenomes</taxon>
    </lineage>
</organism>
<dbReference type="EMBL" id="AMCI01003216">
    <property type="protein sequence ID" value="EJX00805.1"/>
    <property type="molecule type" value="Genomic_DNA"/>
</dbReference>
<evidence type="ECO:0000313" key="2">
    <source>
        <dbReference type="EMBL" id="EJX00805.1"/>
    </source>
</evidence>
<keyword evidence="1" id="KW-0472">Membrane</keyword>
<protein>
    <submittedName>
        <fullName evidence="2">Membrane protein</fullName>
    </submittedName>
</protein>
<keyword evidence="1" id="KW-1133">Transmembrane helix</keyword>
<sequence length="121" mass="13364">FCVAGCLTVFYERRIWLFVAAVGLTLPALFLSPASDTVKTIGVGIGALAGLIWERQFCFSIKGSPVRKLLRLALGVALLIALRMGLKLLFPEGLMFDAIRYGLMGFVATGFWPRLFTFFKL</sequence>
<evidence type="ECO:0000256" key="1">
    <source>
        <dbReference type="SAM" id="Phobius"/>
    </source>
</evidence>
<accession>J9GLY6</accession>
<feature type="transmembrane region" description="Helical" evidence="1">
    <location>
        <begin position="98"/>
        <end position="119"/>
    </location>
</feature>
<reference evidence="2" key="1">
    <citation type="journal article" date="2012" name="PLoS ONE">
        <title>Gene sets for utilization of primary and secondary nutrition supplies in the distal gut of endangered iberian lynx.</title>
        <authorList>
            <person name="Alcaide M."/>
            <person name="Messina E."/>
            <person name="Richter M."/>
            <person name="Bargiela R."/>
            <person name="Peplies J."/>
            <person name="Huws S.A."/>
            <person name="Newbold C.J."/>
            <person name="Golyshin P.N."/>
            <person name="Simon M.A."/>
            <person name="Lopez G."/>
            <person name="Yakimov M.M."/>
            <person name="Ferrer M."/>
        </authorList>
    </citation>
    <scope>NUCLEOTIDE SEQUENCE</scope>
</reference>
<proteinExistence type="predicted"/>
<feature type="non-terminal residue" evidence="2">
    <location>
        <position position="1"/>
    </location>
</feature>
<feature type="transmembrane region" description="Helical" evidence="1">
    <location>
        <begin position="15"/>
        <end position="34"/>
    </location>
</feature>
<gene>
    <name evidence="2" type="ORF">EVA_11087</name>
</gene>
<comment type="caution">
    <text evidence="2">The sequence shown here is derived from an EMBL/GenBank/DDBJ whole genome shotgun (WGS) entry which is preliminary data.</text>
</comment>
<name>J9GLY6_9ZZZZ</name>